<evidence type="ECO:0000256" key="5">
    <source>
        <dbReference type="ARBA" id="ARBA00022723"/>
    </source>
</evidence>
<reference evidence="16" key="1">
    <citation type="submission" date="2021-01" db="EMBL/GenBank/DDBJ databases">
        <authorList>
            <person name="Corre E."/>
            <person name="Pelletier E."/>
            <person name="Niang G."/>
            <person name="Scheremetjew M."/>
            <person name="Finn R."/>
            <person name="Kale V."/>
            <person name="Holt S."/>
            <person name="Cochrane G."/>
            <person name="Meng A."/>
            <person name="Brown T."/>
            <person name="Cohen L."/>
        </authorList>
    </citation>
    <scope>NUCLEOTIDE SEQUENCE</scope>
    <source>
        <strain evidence="16">CCMP 769</strain>
    </source>
</reference>
<evidence type="ECO:0000256" key="7">
    <source>
        <dbReference type="ARBA" id="ARBA00022777"/>
    </source>
</evidence>
<evidence type="ECO:0000256" key="6">
    <source>
        <dbReference type="ARBA" id="ARBA00022741"/>
    </source>
</evidence>
<dbReference type="Gene3D" id="3.30.1490.20">
    <property type="entry name" value="ATP-grasp fold, A domain"/>
    <property type="match status" value="1"/>
</dbReference>
<evidence type="ECO:0000256" key="10">
    <source>
        <dbReference type="ARBA" id="ARBA00023277"/>
    </source>
</evidence>
<protein>
    <recommendedName>
        <fullName evidence="17">Pyruvate phosphate dikinase AMP/ATP-binding domain-containing protein</fullName>
    </recommendedName>
</protein>
<feature type="coiled-coil region" evidence="11">
    <location>
        <begin position="132"/>
        <end position="197"/>
    </location>
</feature>
<dbReference type="PANTHER" id="PTHR46999:SF1">
    <property type="entry name" value="ALPHA-GLUCAN WATER DIKINASE 1, CHLOROPLASTIC"/>
    <property type="match status" value="1"/>
</dbReference>
<dbReference type="InterPro" id="IPR002192">
    <property type="entry name" value="PPDK_AMP/ATP-bd"/>
</dbReference>
<keyword evidence="4" id="KW-0808">Transferase</keyword>
<evidence type="ECO:0000256" key="9">
    <source>
        <dbReference type="ARBA" id="ARBA00022842"/>
    </source>
</evidence>
<organism evidence="16">
    <name type="scientific">Rhodosorus marinus</name>
    <dbReference type="NCBI Taxonomy" id="101924"/>
    <lineage>
        <taxon>Eukaryota</taxon>
        <taxon>Rhodophyta</taxon>
        <taxon>Stylonematophyceae</taxon>
        <taxon>Stylonematales</taxon>
        <taxon>Stylonemataceae</taxon>
        <taxon>Rhodosorus</taxon>
    </lineage>
</organism>
<keyword evidence="8" id="KW-0067">ATP-binding</keyword>
<evidence type="ECO:0000256" key="8">
    <source>
        <dbReference type="ARBA" id="ARBA00022840"/>
    </source>
</evidence>
<evidence type="ECO:0000259" key="14">
    <source>
        <dbReference type="Pfam" id="PF22973"/>
    </source>
</evidence>
<dbReference type="Pfam" id="PF01326">
    <property type="entry name" value="PPDK_N"/>
    <property type="match status" value="1"/>
</dbReference>
<evidence type="ECO:0000256" key="1">
    <source>
        <dbReference type="ARBA" id="ARBA00001946"/>
    </source>
</evidence>
<evidence type="ECO:0000256" key="2">
    <source>
        <dbReference type="ARBA" id="ARBA00007837"/>
    </source>
</evidence>
<proteinExistence type="inferred from homology"/>
<keyword evidence="10" id="KW-0119">Carbohydrate metabolism</keyword>
<evidence type="ECO:0000256" key="11">
    <source>
        <dbReference type="SAM" id="Coils"/>
    </source>
</evidence>
<dbReference type="InterPro" id="IPR056301">
    <property type="entry name" value="GWD-like_N_Ig"/>
</dbReference>
<evidence type="ECO:0008006" key="17">
    <source>
        <dbReference type="Google" id="ProtNLM"/>
    </source>
</evidence>
<gene>
    <name evidence="16" type="ORF">RMAR00112_LOCUS11420</name>
</gene>
<evidence type="ECO:0000313" key="16">
    <source>
        <dbReference type="EMBL" id="CAE0043447.1"/>
    </source>
</evidence>
<evidence type="ECO:0000259" key="13">
    <source>
        <dbReference type="Pfam" id="PF01326"/>
    </source>
</evidence>
<comment type="subunit">
    <text evidence="3">Homodimer.</text>
</comment>
<evidence type="ECO:0000259" key="15">
    <source>
        <dbReference type="Pfam" id="PF23166"/>
    </source>
</evidence>
<feature type="domain" description="Pyruvate phosphate dikinase AMP/ATP-binding" evidence="13">
    <location>
        <begin position="1105"/>
        <end position="1306"/>
    </location>
</feature>
<dbReference type="Gene3D" id="3.30.470.20">
    <property type="entry name" value="ATP-grasp fold, B domain"/>
    <property type="match status" value="1"/>
</dbReference>
<sequence>MGAEDDESYVHSGPLSFCQTLRNEDGLIRATLSIVSDPVQHEAEHYVMHWGMARGDKTTYIKPIPEMLPEGTPYREGKESVRTPFEDGTVFINVDEKKAPNGIVFLIYIEASTGTREQWFKAAGGGNFYFDLQSAFSEAEKKRRAKERFEAEQKAKEEKEAREKKLAEERRIKEEKLRKEKEEREKRKKLCEEYMNKELKRFSVKERKTYSFGDFGDIVYCSYEPAHVPESDDPPPANVLLVTNIKIAGDPLILHWGIKIGRKGSWAEPPKECWPPQTTPKGDKRAVQTEFSDATDYVRALKLDNLPNDCNGLMFVLYMPVDSKWLNRPGGGDMFISLKQTAALPGLDRKISEAAKRLAEDIVDKEMEYGSWTLMHRYNTGSYFAREVIGADEGAWALMYVWMRYSQLRVLDWQRNFNTKPRELSSAQMNFVTTMAAKYKELPKLQWIIRLVMSCVGRGGSGDLGQRIRDDILVILRHNRGWGHGSMMEQWHQKLHNNTNPDDVVICDALLAFWHSNGNIHEYWRVLGENEVTRERMAGYEQPITSEPDFPGHLKGTMIHELNQYGAILRAVHLGTDLNSILGKVHHCLSQEAKDKVNHYMHIRNENRPLIDMIRASAHARRALHKHLENPYIPDDERRDAIFLDLALESDTRRVVEGGDLDGSLWAHLSAIRAAATGLALSEGDLPSAAVLHNVENEMRQAIERIGFYGESEDVGLRAAAALNHARTCLTTVVDRYKACFGNPAEALGRAFQADRHVVKIFVEEAVRGGPAYSLSTLIRKASPGVRRIARMGPYQVISPYDKETTGRVYCYEHLRESMGQTIEKGAVIIADFCDGDEDVPDGTRYVIIGSTVDVLSHVAVRARNEHHGLIACLDADELSELKTNEACLVKAKLEGEAFKIEVLQESLKKSQSMSGNELKIGLKRVKSKGLITPPSGLHSPPSGLTESTDTPGEAALLRKTSSQSLLSVSGIARKASVLPERLASAAWAIRPSEYDTEVVGSKSLNLQKLLALGLPDWIQVPKSITIPNGAMKKAFRAPENVKVYKEYVELRRLLAKAKANDVSLCPQLRQCVMGLSTPAGLADSLRGILDELGCEDIDESMPAAWEAVKGVWASIWNERAHLARRKLMLEVEDVDMAVLCQKVVDADYAFVIHTTNPVNSNEDEIYGEVVVGLGETLVSNSPGQALSFVTSKKNPGNPPMIKAYPSKSYALKGGAFIFRSDSNAEDLEGFAGAGLHDSISLQSPKKVDVDYSKDKIMNDDKFREELMRKVGAIGKAVEDTMGGFPQDIEGCFRDGQYYIVQARPQV</sequence>
<dbReference type="EMBL" id="HBHW01014750">
    <property type="protein sequence ID" value="CAE0043447.1"/>
    <property type="molecule type" value="Transcribed_RNA"/>
</dbReference>
<dbReference type="GO" id="GO:0005524">
    <property type="term" value="F:ATP binding"/>
    <property type="evidence" value="ECO:0007669"/>
    <property type="project" value="UniProtKB-KW"/>
</dbReference>
<accession>A0A7S2ZKV8</accession>
<evidence type="ECO:0000256" key="12">
    <source>
        <dbReference type="SAM" id="MobiDB-lite"/>
    </source>
</evidence>
<keyword evidence="7" id="KW-0418">Kinase</keyword>
<dbReference type="PANTHER" id="PTHR46999">
    <property type="entry name" value="ALPHA-GLUCAN WATER DIKINASE 1, CHLOROPLASTIC-RELATED"/>
    <property type="match status" value="1"/>
</dbReference>
<name>A0A7S2ZKV8_9RHOD</name>
<keyword evidence="11" id="KW-0175">Coiled coil</keyword>
<dbReference type="Pfam" id="PF23166">
    <property type="entry name" value="Ig_N_CWD1"/>
    <property type="match status" value="2"/>
</dbReference>
<feature type="domain" description="Alpha-glucan water dikinase phosphohistidine-like" evidence="14">
    <location>
        <begin position="795"/>
        <end position="907"/>
    </location>
</feature>
<dbReference type="InterPro" id="IPR054481">
    <property type="entry name" value="GWD1_pHisD"/>
</dbReference>
<evidence type="ECO:0000256" key="3">
    <source>
        <dbReference type="ARBA" id="ARBA00011738"/>
    </source>
</evidence>
<dbReference type="GO" id="GO:0046872">
    <property type="term" value="F:metal ion binding"/>
    <property type="evidence" value="ECO:0007669"/>
    <property type="project" value="UniProtKB-KW"/>
</dbReference>
<keyword evidence="6" id="KW-0547">Nucleotide-binding</keyword>
<comment type="similarity">
    <text evidence="2">Belongs to the PEP-utilizing enzyme family.</text>
</comment>
<dbReference type="GO" id="GO:0016301">
    <property type="term" value="F:kinase activity"/>
    <property type="evidence" value="ECO:0007669"/>
    <property type="project" value="UniProtKB-KW"/>
</dbReference>
<feature type="domain" description="Alpha-glucan water dikinase-like N-terminal Ig-like" evidence="15">
    <location>
        <begin position="241"/>
        <end position="336"/>
    </location>
</feature>
<keyword evidence="9" id="KW-0460">Magnesium</keyword>
<feature type="domain" description="Alpha-glucan water dikinase-like N-terminal Ig-like" evidence="15">
    <location>
        <begin position="41"/>
        <end position="132"/>
    </location>
</feature>
<dbReference type="SUPFAM" id="SSF56059">
    <property type="entry name" value="Glutathione synthetase ATP-binding domain-like"/>
    <property type="match status" value="1"/>
</dbReference>
<feature type="region of interest" description="Disordered" evidence="12">
    <location>
        <begin position="932"/>
        <end position="951"/>
    </location>
</feature>
<dbReference type="InterPro" id="IPR013815">
    <property type="entry name" value="ATP_grasp_subdomain_1"/>
</dbReference>
<keyword evidence="5" id="KW-0479">Metal-binding</keyword>
<dbReference type="Pfam" id="PF22973">
    <property type="entry name" value="GWD1_pHisD"/>
    <property type="match status" value="1"/>
</dbReference>
<comment type="cofactor">
    <cofactor evidence="1">
        <name>Mg(2+)</name>
        <dbReference type="ChEBI" id="CHEBI:18420"/>
    </cofactor>
</comment>
<feature type="compositionally biased region" description="Low complexity" evidence="12">
    <location>
        <begin position="934"/>
        <end position="945"/>
    </location>
</feature>
<evidence type="ECO:0000256" key="4">
    <source>
        <dbReference type="ARBA" id="ARBA00022679"/>
    </source>
</evidence>